<dbReference type="InterPro" id="IPR006860">
    <property type="entry name" value="FecR"/>
</dbReference>
<dbReference type="PANTHER" id="PTHR30273:SF2">
    <property type="entry name" value="PROTEIN FECR"/>
    <property type="match status" value="1"/>
</dbReference>
<protein>
    <submittedName>
        <fullName evidence="2">Protein FecR</fullName>
    </submittedName>
</protein>
<sequence>MVLMTAAPAALVAWRQTDWLADERTAIGEQRELTLIDGTRLALNTQTGVDIVFDASQRLLRLRGGEILVITHPDSLSRPLSVQTEQGIIRALGTRFSVRQEGNDSQVSVFAGAVAIQPVQGGSDLHLSAGQSAHFDRRQVSSPAPLLTGAGEWASGVLRVERMPLNLFVEELNRYRPGWVRCDAQVGQLLISGAFLLRDTDLILSAVSRALPVQVVYRTRYWVSLQARTV</sequence>
<evidence type="ECO:0000259" key="1">
    <source>
        <dbReference type="Pfam" id="PF04773"/>
    </source>
</evidence>
<dbReference type="PANTHER" id="PTHR30273">
    <property type="entry name" value="PERIPLASMIC SIGNAL SENSOR AND SIGMA FACTOR ACTIVATOR FECR-RELATED"/>
    <property type="match status" value="1"/>
</dbReference>
<gene>
    <name evidence="2" type="primary">fecR_4</name>
    <name evidence="2" type="ORF">PS631_00974</name>
</gene>
<dbReference type="AlphaFoldDB" id="A0A5E6QHQ3"/>
<feature type="domain" description="FecR protein" evidence="1">
    <location>
        <begin position="23"/>
        <end position="114"/>
    </location>
</feature>
<dbReference type="InterPro" id="IPR012373">
    <property type="entry name" value="Ferrdict_sens_TM"/>
</dbReference>
<dbReference type="EMBL" id="CABVHF010000001">
    <property type="protein sequence ID" value="VVM54060.1"/>
    <property type="molecule type" value="Genomic_DNA"/>
</dbReference>
<reference evidence="2 3" key="1">
    <citation type="submission" date="2019-09" db="EMBL/GenBank/DDBJ databases">
        <authorList>
            <person name="Chandra G."/>
            <person name="Truman W A."/>
        </authorList>
    </citation>
    <scope>NUCLEOTIDE SEQUENCE [LARGE SCALE GENOMIC DNA]</scope>
    <source>
        <strain evidence="2">PS631</strain>
    </source>
</reference>
<evidence type="ECO:0000313" key="3">
    <source>
        <dbReference type="Proteomes" id="UP000399692"/>
    </source>
</evidence>
<dbReference type="GO" id="GO:0016989">
    <property type="term" value="F:sigma factor antagonist activity"/>
    <property type="evidence" value="ECO:0007669"/>
    <property type="project" value="TreeGrafter"/>
</dbReference>
<organism evidence="2 3">
    <name type="scientific">Pseudomonas fluorescens</name>
    <dbReference type="NCBI Taxonomy" id="294"/>
    <lineage>
        <taxon>Bacteria</taxon>
        <taxon>Pseudomonadati</taxon>
        <taxon>Pseudomonadota</taxon>
        <taxon>Gammaproteobacteria</taxon>
        <taxon>Pseudomonadales</taxon>
        <taxon>Pseudomonadaceae</taxon>
        <taxon>Pseudomonas</taxon>
    </lineage>
</organism>
<name>A0A5E6QHQ3_PSEFL</name>
<accession>A0A5E6QHQ3</accession>
<dbReference type="Pfam" id="PF04773">
    <property type="entry name" value="FecR"/>
    <property type="match status" value="1"/>
</dbReference>
<dbReference type="Proteomes" id="UP000399692">
    <property type="component" value="Unassembled WGS sequence"/>
</dbReference>
<evidence type="ECO:0000313" key="2">
    <source>
        <dbReference type="EMBL" id="VVM54060.1"/>
    </source>
</evidence>
<proteinExistence type="predicted"/>
<dbReference type="Gene3D" id="2.60.120.1440">
    <property type="match status" value="1"/>
</dbReference>